<dbReference type="PANTHER" id="PTHR45873:SF1">
    <property type="entry name" value="DNA POLYMERASE ETA"/>
    <property type="match status" value="1"/>
</dbReference>
<evidence type="ECO:0000313" key="9">
    <source>
        <dbReference type="EMBL" id="GMI31039.1"/>
    </source>
</evidence>
<dbReference type="SUPFAM" id="SSF56672">
    <property type="entry name" value="DNA/RNA polymerases"/>
    <property type="match status" value="1"/>
</dbReference>
<accession>A0ABQ6MQP4</accession>
<dbReference type="SUPFAM" id="SSF100879">
    <property type="entry name" value="Lesion bypass DNA polymerase (Y-family), little finger domain"/>
    <property type="match status" value="1"/>
</dbReference>
<proteinExistence type="predicted"/>
<protein>
    <recommendedName>
        <fullName evidence="8">UmuC domain-containing protein</fullName>
    </recommendedName>
</protein>
<evidence type="ECO:0000313" key="10">
    <source>
        <dbReference type="Proteomes" id="UP001165060"/>
    </source>
</evidence>
<evidence type="ECO:0000259" key="8">
    <source>
        <dbReference type="PROSITE" id="PS50173"/>
    </source>
</evidence>
<evidence type="ECO:0000256" key="2">
    <source>
        <dbReference type="ARBA" id="ARBA00022679"/>
    </source>
</evidence>
<comment type="subcellular location">
    <subcellularLocation>
        <location evidence="1">Nucleus</location>
    </subcellularLocation>
</comment>
<feature type="region of interest" description="Disordered" evidence="7">
    <location>
        <begin position="542"/>
        <end position="625"/>
    </location>
</feature>
<comment type="caution">
    <text evidence="9">The sequence shown here is derived from an EMBL/GenBank/DDBJ whole genome shotgun (WGS) entry which is preliminary data.</text>
</comment>
<keyword evidence="3" id="KW-0479">Metal-binding</keyword>
<dbReference type="PROSITE" id="PS50173">
    <property type="entry name" value="UMUC"/>
    <property type="match status" value="1"/>
</dbReference>
<dbReference type="Gene3D" id="3.30.1490.100">
    <property type="entry name" value="DNA polymerase, Y-family, little finger domain"/>
    <property type="match status" value="1"/>
</dbReference>
<evidence type="ECO:0000256" key="1">
    <source>
        <dbReference type="ARBA" id="ARBA00004123"/>
    </source>
</evidence>
<keyword evidence="6" id="KW-0539">Nucleus</keyword>
<evidence type="ECO:0000256" key="6">
    <source>
        <dbReference type="ARBA" id="ARBA00023242"/>
    </source>
</evidence>
<dbReference type="InterPro" id="IPR001126">
    <property type="entry name" value="UmuC"/>
</dbReference>
<reference evidence="9 10" key="1">
    <citation type="journal article" date="2023" name="Commun. Biol.">
        <title>Genome analysis of Parmales, the sister group of diatoms, reveals the evolutionary specialization of diatoms from phago-mixotrophs to photoautotrophs.</title>
        <authorList>
            <person name="Ban H."/>
            <person name="Sato S."/>
            <person name="Yoshikawa S."/>
            <person name="Yamada K."/>
            <person name="Nakamura Y."/>
            <person name="Ichinomiya M."/>
            <person name="Sato N."/>
            <person name="Blanc-Mathieu R."/>
            <person name="Endo H."/>
            <person name="Kuwata A."/>
            <person name="Ogata H."/>
        </authorList>
    </citation>
    <scope>NUCLEOTIDE SEQUENCE [LARGE SCALE GENOMIC DNA]</scope>
</reference>
<dbReference type="InterPro" id="IPR036775">
    <property type="entry name" value="DNA_pol_Y-fam_lit_finger_sf"/>
</dbReference>
<evidence type="ECO:0000256" key="5">
    <source>
        <dbReference type="ARBA" id="ARBA00023204"/>
    </source>
</evidence>
<dbReference type="InterPro" id="IPR043128">
    <property type="entry name" value="Rev_trsase/Diguanyl_cyclase"/>
</dbReference>
<feature type="compositionally biased region" description="Low complexity" evidence="7">
    <location>
        <begin position="498"/>
        <end position="524"/>
    </location>
</feature>
<name>A0ABQ6MQP4_9STRA</name>
<organism evidence="9 10">
    <name type="scientific">Tetraparma gracilis</name>
    <dbReference type="NCBI Taxonomy" id="2962635"/>
    <lineage>
        <taxon>Eukaryota</taxon>
        <taxon>Sar</taxon>
        <taxon>Stramenopiles</taxon>
        <taxon>Ochrophyta</taxon>
        <taxon>Bolidophyceae</taxon>
        <taxon>Parmales</taxon>
        <taxon>Triparmaceae</taxon>
        <taxon>Tetraparma</taxon>
    </lineage>
</organism>
<evidence type="ECO:0000256" key="7">
    <source>
        <dbReference type="SAM" id="MobiDB-lite"/>
    </source>
</evidence>
<keyword evidence="10" id="KW-1185">Reference proteome</keyword>
<dbReference type="InterPro" id="IPR052230">
    <property type="entry name" value="DNA_polymerase_eta"/>
</dbReference>
<dbReference type="EMBL" id="BRYB01001683">
    <property type="protein sequence ID" value="GMI31039.1"/>
    <property type="molecule type" value="Genomic_DNA"/>
</dbReference>
<dbReference type="Pfam" id="PF00817">
    <property type="entry name" value="IMS"/>
    <property type="match status" value="1"/>
</dbReference>
<feature type="compositionally biased region" description="Basic and acidic residues" evidence="7">
    <location>
        <begin position="567"/>
        <end position="595"/>
    </location>
</feature>
<gene>
    <name evidence="9" type="ORF">TeGR_g12008</name>
</gene>
<dbReference type="PANTHER" id="PTHR45873">
    <property type="entry name" value="DNA POLYMERASE ETA"/>
    <property type="match status" value="1"/>
</dbReference>
<dbReference type="Gene3D" id="3.30.70.270">
    <property type="match status" value="2"/>
</dbReference>
<evidence type="ECO:0000256" key="3">
    <source>
        <dbReference type="ARBA" id="ARBA00022723"/>
    </source>
</evidence>
<feature type="domain" description="UmuC" evidence="8">
    <location>
        <begin position="27"/>
        <end position="303"/>
    </location>
</feature>
<keyword evidence="2" id="KW-0808">Transferase</keyword>
<dbReference type="InterPro" id="IPR043502">
    <property type="entry name" value="DNA/RNA_pol_sf"/>
</dbReference>
<feature type="region of interest" description="Disordered" evidence="7">
    <location>
        <begin position="498"/>
        <end position="530"/>
    </location>
</feature>
<keyword evidence="4" id="KW-0227">DNA damage</keyword>
<evidence type="ECO:0000256" key="4">
    <source>
        <dbReference type="ARBA" id="ARBA00022763"/>
    </source>
</evidence>
<dbReference type="Gene3D" id="3.40.1170.60">
    <property type="match status" value="1"/>
</dbReference>
<keyword evidence="5" id="KW-0234">DNA repair</keyword>
<dbReference type="Proteomes" id="UP001165060">
    <property type="component" value="Unassembled WGS sequence"/>
</dbReference>
<sequence>MLFDLSDLPAPPMPPPRVIAPCSPRVIALLDLDCFYCQCEMLRLGLPASTPLVVLQWQMSLAVSYPARELGIKRGDKYKDIKHLAQVVFIHVECDGLAGDGLAGDGAGDGLAGDGAEPAPMDRVARYERQYSLTAPEKAAALAREDRYLPPHATSKATIERYRYVSGLVFAQVKACLDELCGPSPYIFEKASVDEMYLDLSAHCAAELLRDPSPPLSPGAARTLPAGSPPPPPWVAGCNAVAAVRASVKEELGLTLSAGVAGNKTLAKLLAGENKPDGQCALGAGGLPLLLAKTKLGKVRGYGGKWGRAVIDVALAYRGVEVDGMGYEEAREARGKVAMADVAKVPAAFFEERRVSAGGILALCRDGEESEEVENTEGQLVQTISAFKSFAASAASTLDAIGDWVALIAREISGRVRDDEERNSRFPRTLTVYFASAEKGAKMKSRSGPMPAKAETAGIVAFFNKVLGEPGVFPLNRIGAAATNFLSREKNGIAAAFAKQQAPSPAKQQARTPSPAKQQAQEQAAPEEDPDLAMARRLQEEFDKGGAPDEEDPDLALARRIQTEINEGEKRGAQSRDRDEEVARELNRKFEREEMVLQASKKPQAKKRKGGGEMGGIQAFFQKKK</sequence>